<feature type="region of interest" description="Disordered" evidence="6">
    <location>
        <begin position="1"/>
        <end position="24"/>
    </location>
</feature>
<dbReference type="OMA" id="SITQWAP"/>
<feature type="transmembrane region" description="Helical" evidence="7">
    <location>
        <begin position="616"/>
        <end position="634"/>
    </location>
</feature>
<dbReference type="RefSeq" id="XP_014565172.1">
    <property type="nucleotide sequence ID" value="XM_014709686.1"/>
</dbReference>
<dbReference type="eggNOG" id="KOG0637">
    <property type="taxonomic scope" value="Eukaryota"/>
</dbReference>
<feature type="transmembrane region" description="Helical" evidence="7">
    <location>
        <begin position="146"/>
        <end position="167"/>
    </location>
</feature>
<evidence type="ECO:0000313" key="9">
    <source>
        <dbReference type="Proteomes" id="UP000009131"/>
    </source>
</evidence>
<dbReference type="AlphaFoldDB" id="G7E1D4"/>
<evidence type="ECO:0000256" key="7">
    <source>
        <dbReference type="SAM" id="Phobius"/>
    </source>
</evidence>
<evidence type="ECO:0000256" key="5">
    <source>
        <dbReference type="ARBA" id="ARBA00023136"/>
    </source>
</evidence>
<dbReference type="InParanoid" id="G7E1D4"/>
<feature type="transmembrane region" description="Helical" evidence="7">
    <location>
        <begin position="333"/>
        <end position="351"/>
    </location>
</feature>
<keyword evidence="4 7" id="KW-1133">Transmembrane helix</keyword>
<evidence type="ECO:0000256" key="3">
    <source>
        <dbReference type="ARBA" id="ARBA00022692"/>
    </source>
</evidence>
<dbReference type="Pfam" id="PF07690">
    <property type="entry name" value="MFS_1"/>
    <property type="match status" value="1"/>
</dbReference>
<dbReference type="InterPro" id="IPR011701">
    <property type="entry name" value="MFS"/>
</dbReference>
<proteinExistence type="predicted"/>
<keyword evidence="2" id="KW-0813">Transport</keyword>
<dbReference type="EMBL" id="BABT02000106">
    <property type="protein sequence ID" value="GAA96644.1"/>
    <property type="molecule type" value="Genomic_DNA"/>
</dbReference>
<name>G7E1D4_MIXOS</name>
<feature type="region of interest" description="Disordered" evidence="6">
    <location>
        <begin position="494"/>
        <end position="514"/>
    </location>
</feature>
<feature type="transmembrane region" description="Helical" evidence="7">
    <location>
        <begin position="396"/>
        <end position="418"/>
    </location>
</feature>
<keyword evidence="9" id="KW-1185">Reference proteome</keyword>
<dbReference type="PANTHER" id="PTHR19432">
    <property type="entry name" value="SUGAR TRANSPORTER"/>
    <property type="match status" value="1"/>
</dbReference>
<evidence type="ECO:0000256" key="2">
    <source>
        <dbReference type="ARBA" id="ARBA00022448"/>
    </source>
</evidence>
<reference evidence="8 9" key="2">
    <citation type="journal article" date="2012" name="Open Biol.">
        <title>Characteristics of nucleosomes and linker DNA regions on the genome of the basidiomycete Mixia osmundae revealed by mono- and dinucleosome mapping.</title>
        <authorList>
            <person name="Nishida H."/>
            <person name="Kondo S."/>
            <person name="Matsumoto T."/>
            <person name="Suzuki Y."/>
            <person name="Yoshikawa H."/>
            <person name="Taylor T.D."/>
            <person name="Sugiyama J."/>
        </authorList>
    </citation>
    <scope>NUCLEOTIDE SEQUENCE [LARGE SCALE GENOMIC DNA]</scope>
    <source>
        <strain evidence="9">CBS 9802 / IAM 14324 / JCM 22182 / KY 12970</strain>
    </source>
</reference>
<feature type="transmembrane region" description="Helical" evidence="7">
    <location>
        <begin position="576"/>
        <end position="596"/>
    </location>
</feature>
<evidence type="ECO:0000256" key="1">
    <source>
        <dbReference type="ARBA" id="ARBA00004141"/>
    </source>
</evidence>
<dbReference type="HOGENOM" id="CLU_018303_0_0_1"/>
<protein>
    <recommendedName>
        <fullName evidence="10">General alpha-glucoside permease</fullName>
    </recommendedName>
</protein>
<organism evidence="8 9">
    <name type="scientific">Mixia osmundae (strain CBS 9802 / IAM 14324 / JCM 22182 / KY 12970)</name>
    <dbReference type="NCBI Taxonomy" id="764103"/>
    <lineage>
        <taxon>Eukaryota</taxon>
        <taxon>Fungi</taxon>
        <taxon>Dikarya</taxon>
        <taxon>Basidiomycota</taxon>
        <taxon>Pucciniomycotina</taxon>
        <taxon>Mixiomycetes</taxon>
        <taxon>Mixiales</taxon>
        <taxon>Mixiaceae</taxon>
        <taxon>Mixia</taxon>
    </lineage>
</organism>
<keyword evidence="5 7" id="KW-0472">Membrane</keyword>
<dbReference type="Proteomes" id="UP000009131">
    <property type="component" value="Unassembled WGS sequence"/>
</dbReference>
<comment type="caution">
    <text evidence="8">The sequence shown here is derived from an EMBL/GenBank/DDBJ whole genome shotgun (WGS) entry which is preliminary data.</text>
</comment>
<dbReference type="GO" id="GO:0008506">
    <property type="term" value="F:sucrose:proton symporter activity"/>
    <property type="evidence" value="ECO:0007669"/>
    <property type="project" value="TreeGrafter"/>
</dbReference>
<feature type="transmembrane region" description="Helical" evidence="7">
    <location>
        <begin position="281"/>
        <end position="303"/>
    </location>
</feature>
<dbReference type="GO" id="GO:0005886">
    <property type="term" value="C:plasma membrane"/>
    <property type="evidence" value="ECO:0007669"/>
    <property type="project" value="TreeGrafter"/>
</dbReference>
<dbReference type="FunCoup" id="G7E1D4">
    <property type="interactions" value="49"/>
</dbReference>
<feature type="transmembrane region" description="Helical" evidence="7">
    <location>
        <begin position="424"/>
        <end position="443"/>
    </location>
</feature>
<dbReference type="OrthoDB" id="28755at2759"/>
<feature type="transmembrane region" description="Helical" evidence="7">
    <location>
        <begin position="187"/>
        <end position="205"/>
    </location>
</feature>
<evidence type="ECO:0000313" key="8">
    <source>
        <dbReference type="EMBL" id="GAA96644.1"/>
    </source>
</evidence>
<dbReference type="InterPro" id="IPR036259">
    <property type="entry name" value="MFS_trans_sf"/>
</dbReference>
<feature type="transmembrane region" description="Helical" evidence="7">
    <location>
        <begin position="76"/>
        <end position="99"/>
    </location>
</feature>
<evidence type="ECO:0000256" key="4">
    <source>
        <dbReference type="ARBA" id="ARBA00022989"/>
    </source>
</evidence>
<sequence length="640" mass="69531">MNSASEAVPMLSAPAQHDEEAPGQPTWLGQAKIRGAYSWLRYCLLTVSMLGLQLIWSTEMAFASPFLVSLGMSKSLMSLVFLAGPLSGLIMQPLIGSVADRCKLRLGRRRPFMLGGSLVCAFALLMLGFAKQIAGWSTSEGSRANATLSICIAVFAIYLVDFSINAVQASDRALVVDTLPAQHQQEANVYAAAMFGVGAVIGFFVGNIDLVKLLPLFGSSQLQILSILASFFLIVAHCITAFAVSERVLLQDAPGTQTGFLHMFKTIYTTFWMMPNVIRKICFIQLASWVGWFPILFFASLYVGEIYDRKHTTTVSDPREVSQAAERAGSRAMLWHAIIALATSIIMPYFVRPSMGPSRVELLSQWTPPQDSSLVSHLIRTAKAFSSRLPTLPLPWLTLTVTWFISQIVFTLLMLATFVVDSVFGASTIIALTGFCFAITNWCPVTLISQAILHDTSNVTDMQPPATPGMENFALLQPRERSHSLHSAMSQQSNGLSAPLATPDGKTSPTSGYTPTPQARVLTIHHDDSLDFDEDATRLRAEIAMRTFALKKDNNASQSSSSTAAQAGVILGIHNIFIVIPQLLVSFLSSLIFAFLTPQASGETDIAPQASWNGVAVIFRLGGLSAAVAAYMTWRLSKTI</sequence>
<evidence type="ECO:0008006" key="10">
    <source>
        <dbReference type="Google" id="ProtNLM"/>
    </source>
</evidence>
<feature type="transmembrane region" description="Helical" evidence="7">
    <location>
        <begin position="111"/>
        <end position="134"/>
    </location>
</feature>
<reference evidence="8 9" key="1">
    <citation type="journal article" date="2011" name="J. Gen. Appl. Microbiol.">
        <title>Draft genome sequencing of the enigmatic basidiomycete Mixia osmundae.</title>
        <authorList>
            <person name="Nishida H."/>
            <person name="Nagatsuka Y."/>
            <person name="Sugiyama J."/>
        </authorList>
    </citation>
    <scope>NUCLEOTIDE SEQUENCE [LARGE SCALE GENOMIC DNA]</scope>
    <source>
        <strain evidence="9">CBS 9802 / IAM 14324 / JCM 22182 / KY 12970</strain>
    </source>
</reference>
<gene>
    <name evidence="8" type="primary">Mo03315</name>
    <name evidence="8" type="ORF">E5Q_03315</name>
</gene>
<dbReference type="SUPFAM" id="SSF103473">
    <property type="entry name" value="MFS general substrate transporter"/>
    <property type="match status" value="1"/>
</dbReference>
<dbReference type="Gene3D" id="1.20.1250.20">
    <property type="entry name" value="MFS general substrate transporter like domains"/>
    <property type="match status" value="1"/>
</dbReference>
<feature type="compositionally biased region" description="Polar residues" evidence="6">
    <location>
        <begin position="505"/>
        <end position="514"/>
    </location>
</feature>
<feature type="transmembrane region" description="Helical" evidence="7">
    <location>
        <begin position="39"/>
        <end position="56"/>
    </location>
</feature>
<dbReference type="PANTHER" id="PTHR19432:SF91">
    <property type="entry name" value="GENERAL ALPHA-GLUCOSIDE PERMEASE"/>
    <property type="match status" value="1"/>
</dbReference>
<accession>G7E1D4</accession>
<keyword evidence="3 7" id="KW-0812">Transmembrane</keyword>
<evidence type="ECO:0000256" key="6">
    <source>
        <dbReference type="SAM" id="MobiDB-lite"/>
    </source>
</evidence>
<feature type="transmembrane region" description="Helical" evidence="7">
    <location>
        <begin position="225"/>
        <end position="244"/>
    </location>
</feature>
<comment type="subcellular location">
    <subcellularLocation>
        <location evidence="1">Membrane</location>
        <topology evidence="1">Multi-pass membrane protein</topology>
    </subcellularLocation>
</comment>